<dbReference type="RefSeq" id="WP_241988001.1">
    <property type="nucleotide sequence ID" value="NZ_JACGXM010000011.1"/>
</dbReference>
<proteinExistence type="predicted"/>
<protein>
    <submittedName>
        <fullName evidence="1">DUF3037 family protein</fullName>
    </submittedName>
</protein>
<dbReference type="AlphaFoldDB" id="A0A4R2IC64"/>
<accession>A0A4R2IC64</accession>
<comment type="caution">
    <text evidence="1">The sequence shown here is derived from an EMBL/GenBank/DDBJ whole genome shotgun (WGS) entry which is preliminary data.</text>
</comment>
<evidence type="ECO:0000313" key="1">
    <source>
        <dbReference type="EMBL" id="TCO42134.1"/>
    </source>
</evidence>
<sequence length="133" mass="14762">MHVYDYAVIRVVPRVERGEFVNAGVVLSCRAGRFLEARIELDEARLRMLDPDVDLDTVRAHLAAFAAICAGGDDAGPIGRLPARERFRWLTAPRSTMIQTSPVHGGRCEDHATMLERLLDTMVRAPALRAPRA</sequence>
<gene>
    <name evidence="1" type="ORF">EV148_102493</name>
</gene>
<dbReference type="Pfam" id="PF11236">
    <property type="entry name" value="DUF3037"/>
    <property type="match status" value="1"/>
</dbReference>
<organism evidence="1 2">
    <name type="scientific">Dokdonella fugitiva</name>
    <dbReference type="NCBI Taxonomy" id="328517"/>
    <lineage>
        <taxon>Bacteria</taxon>
        <taxon>Pseudomonadati</taxon>
        <taxon>Pseudomonadota</taxon>
        <taxon>Gammaproteobacteria</taxon>
        <taxon>Lysobacterales</taxon>
        <taxon>Rhodanobacteraceae</taxon>
        <taxon>Dokdonella</taxon>
    </lineage>
</organism>
<reference evidence="1 2" key="1">
    <citation type="journal article" date="2015" name="Stand. Genomic Sci.">
        <title>Genomic Encyclopedia of Bacterial and Archaeal Type Strains, Phase III: the genomes of soil and plant-associated and newly described type strains.</title>
        <authorList>
            <person name="Whitman W.B."/>
            <person name="Woyke T."/>
            <person name="Klenk H.P."/>
            <person name="Zhou Y."/>
            <person name="Lilburn T.G."/>
            <person name="Beck B.J."/>
            <person name="De Vos P."/>
            <person name="Vandamme P."/>
            <person name="Eisen J.A."/>
            <person name="Garrity G."/>
            <person name="Hugenholtz P."/>
            <person name="Kyrpides N.C."/>
        </authorList>
    </citation>
    <scope>NUCLEOTIDE SEQUENCE [LARGE SCALE GENOMIC DNA]</scope>
    <source>
        <strain evidence="1 2">A3</strain>
    </source>
</reference>
<dbReference type="EMBL" id="SLWQ01000002">
    <property type="protein sequence ID" value="TCO42134.1"/>
    <property type="molecule type" value="Genomic_DNA"/>
</dbReference>
<dbReference type="Proteomes" id="UP000294862">
    <property type="component" value="Unassembled WGS sequence"/>
</dbReference>
<name>A0A4R2IC64_9GAMM</name>
<dbReference type="InterPro" id="IPR021398">
    <property type="entry name" value="DUF3037"/>
</dbReference>
<evidence type="ECO:0000313" key="2">
    <source>
        <dbReference type="Proteomes" id="UP000294862"/>
    </source>
</evidence>
<keyword evidence="2" id="KW-1185">Reference proteome</keyword>